<evidence type="ECO:0000313" key="3">
    <source>
        <dbReference type="Proteomes" id="UP000230233"/>
    </source>
</evidence>
<feature type="transmembrane region" description="Helical" evidence="1">
    <location>
        <begin position="21"/>
        <end position="39"/>
    </location>
</feature>
<evidence type="ECO:0000256" key="1">
    <source>
        <dbReference type="SAM" id="Phobius"/>
    </source>
</evidence>
<dbReference type="Pfam" id="PF10912">
    <property type="entry name" value="Glam1"/>
    <property type="match status" value="1"/>
</dbReference>
<dbReference type="AlphaFoldDB" id="A0A2G5TQ93"/>
<dbReference type="PANTHER" id="PTHR35013">
    <property type="entry name" value="PROTEIN CBG22618-RELATED"/>
    <property type="match status" value="1"/>
</dbReference>
<organism evidence="2 3">
    <name type="scientific">Caenorhabditis nigoni</name>
    <dbReference type="NCBI Taxonomy" id="1611254"/>
    <lineage>
        <taxon>Eukaryota</taxon>
        <taxon>Metazoa</taxon>
        <taxon>Ecdysozoa</taxon>
        <taxon>Nematoda</taxon>
        <taxon>Chromadorea</taxon>
        <taxon>Rhabditida</taxon>
        <taxon>Rhabditina</taxon>
        <taxon>Rhabditomorpha</taxon>
        <taxon>Rhabditoidea</taxon>
        <taxon>Rhabditidae</taxon>
        <taxon>Peloderinae</taxon>
        <taxon>Caenorhabditis</taxon>
    </lineage>
</organism>
<dbReference type="InterPro" id="IPR024483">
    <property type="entry name" value="Glam1"/>
</dbReference>
<name>A0A2G5TQ93_9PELO</name>
<reference evidence="3" key="1">
    <citation type="submission" date="2017-10" db="EMBL/GenBank/DDBJ databases">
        <title>Rapid genome shrinkage in a self-fertile nematode reveals novel sperm competition proteins.</title>
        <authorList>
            <person name="Yin D."/>
            <person name="Schwarz E.M."/>
            <person name="Thomas C.G."/>
            <person name="Felde R.L."/>
            <person name="Korf I.F."/>
            <person name="Cutter A.D."/>
            <person name="Schartner C.M."/>
            <person name="Ralston E.J."/>
            <person name="Meyer B.J."/>
            <person name="Haag E.S."/>
        </authorList>
    </citation>
    <scope>NUCLEOTIDE SEQUENCE [LARGE SCALE GENOMIC DNA]</scope>
    <source>
        <strain evidence="3">JU1422</strain>
    </source>
</reference>
<gene>
    <name evidence="2" type="primary">Cnig_chr_V.g21031</name>
    <name evidence="2" type="ORF">B9Z55_021031</name>
</gene>
<proteinExistence type="predicted"/>
<dbReference type="Proteomes" id="UP000230233">
    <property type="component" value="Chromosome V"/>
</dbReference>
<sequence>MSDKAIQLKSSKLGCIPIRPFLIVGSILGILYAFSFLTTPYPQIAITYILIALIFAFNACLFYGALKNNDIVLGCCQKLLVFSMFLSFVTFCFVPVLASSYLASNYDKELEFSDATNDNIKILHMDMFGLRTMDKFADFVKKHGGHNPTAGQKFLQGVVLGEMFVVALIVYTSTFYVEYVMIKRLRKFIAARKGMCEHQILA</sequence>
<keyword evidence="1" id="KW-0472">Membrane</keyword>
<keyword evidence="1" id="KW-1133">Transmembrane helix</keyword>
<dbReference type="EMBL" id="PDUG01000005">
    <property type="protein sequence ID" value="PIC29467.1"/>
    <property type="molecule type" value="Genomic_DNA"/>
</dbReference>
<feature type="transmembrane region" description="Helical" evidence="1">
    <location>
        <begin position="78"/>
        <end position="103"/>
    </location>
</feature>
<comment type="caution">
    <text evidence="2">The sequence shown here is derived from an EMBL/GenBank/DDBJ whole genome shotgun (WGS) entry which is preliminary data.</text>
</comment>
<keyword evidence="1" id="KW-0812">Transmembrane</keyword>
<feature type="transmembrane region" description="Helical" evidence="1">
    <location>
        <begin position="45"/>
        <end position="66"/>
    </location>
</feature>
<feature type="transmembrane region" description="Helical" evidence="1">
    <location>
        <begin position="154"/>
        <end position="177"/>
    </location>
</feature>
<protein>
    <submittedName>
        <fullName evidence="2">Uncharacterized protein</fullName>
    </submittedName>
</protein>
<keyword evidence="3" id="KW-1185">Reference proteome</keyword>
<evidence type="ECO:0000313" key="2">
    <source>
        <dbReference type="EMBL" id="PIC29467.1"/>
    </source>
</evidence>
<dbReference type="PANTHER" id="PTHR35013:SF3">
    <property type="entry name" value="TRANSMEMBRANE PROTEIN"/>
    <property type="match status" value="1"/>
</dbReference>
<accession>A0A2G5TQ93</accession>